<evidence type="ECO:0000313" key="2">
    <source>
        <dbReference type="EMBL" id="MFC4716899.1"/>
    </source>
</evidence>
<dbReference type="SUPFAM" id="SSF51197">
    <property type="entry name" value="Clavaminate synthase-like"/>
    <property type="match status" value="1"/>
</dbReference>
<feature type="domain" description="JmjC" evidence="1">
    <location>
        <begin position="79"/>
        <end position="225"/>
    </location>
</feature>
<evidence type="ECO:0000259" key="1">
    <source>
        <dbReference type="PROSITE" id="PS51184"/>
    </source>
</evidence>
<dbReference type="PANTHER" id="PTHR12480">
    <property type="entry name" value="ARGININE DEMETHYLASE AND LYSYL-HYDROXYLASE JMJD"/>
    <property type="match status" value="1"/>
</dbReference>
<comment type="caution">
    <text evidence="2">The sequence shown here is derived from an EMBL/GenBank/DDBJ whole genome shotgun (WGS) entry which is preliminary data.</text>
</comment>
<sequence length="246" mass="27020">MVGQWPLTASALDGPICVKSQADDWPIHRLVRYQTLQIDYAEQTVNVETQDGTIPSTVGDYFQLLAKGGGLDTYLKGWTVSNNLTDFARLPLPAVFQNWFDDLPHGSRPDWNWIFVGPKGSKSALHIDVMCSSAWNLLVSGRKKWLFQSPALAADAGLLQDSLVESSGNEARIQYAHIQEPGDVVIVPGGWAHAVENLDLTVSLTGNWVNSSNAQLVEAELALQGSGPWRQVMASLRARHQIGFKI</sequence>
<proteinExistence type="predicted"/>
<dbReference type="EMBL" id="JBHSHE010000055">
    <property type="protein sequence ID" value="MFC4716899.1"/>
    <property type="molecule type" value="Genomic_DNA"/>
</dbReference>
<dbReference type="PROSITE" id="PS51184">
    <property type="entry name" value="JMJC"/>
    <property type="match status" value="1"/>
</dbReference>
<evidence type="ECO:0000313" key="3">
    <source>
        <dbReference type="Proteomes" id="UP001595884"/>
    </source>
</evidence>
<gene>
    <name evidence="2" type="ORF">ACFO7V_12230</name>
</gene>
<dbReference type="SMART" id="SM00558">
    <property type="entry name" value="JmjC"/>
    <property type="match status" value="1"/>
</dbReference>
<reference evidence="3" key="1">
    <citation type="journal article" date="2019" name="Int. J. Syst. Evol. Microbiol.">
        <title>The Global Catalogue of Microorganisms (GCM) 10K type strain sequencing project: providing services to taxonomists for standard genome sequencing and annotation.</title>
        <authorList>
            <consortium name="The Broad Institute Genomics Platform"/>
            <consortium name="The Broad Institute Genome Sequencing Center for Infectious Disease"/>
            <person name="Wu L."/>
            <person name="Ma J."/>
        </authorList>
    </citation>
    <scope>NUCLEOTIDE SEQUENCE [LARGE SCALE GENOMIC DNA]</scope>
    <source>
        <strain evidence="3">CGMCC 1.12849</strain>
    </source>
</reference>
<keyword evidence="3" id="KW-1185">Reference proteome</keyword>
<protein>
    <recommendedName>
        <fullName evidence="1">JmjC domain-containing protein</fullName>
    </recommendedName>
</protein>
<accession>A0ABV9MPB4</accession>
<name>A0ABV9MPB4_9MICC</name>
<dbReference type="InterPro" id="IPR050910">
    <property type="entry name" value="JMJD6_ArgDemeth/LysHydrox"/>
</dbReference>
<dbReference type="Proteomes" id="UP001595884">
    <property type="component" value="Unassembled WGS sequence"/>
</dbReference>
<organism evidence="2 3">
    <name type="scientific">Glutamicibacter bergerei</name>
    <dbReference type="NCBI Taxonomy" id="256702"/>
    <lineage>
        <taxon>Bacteria</taxon>
        <taxon>Bacillati</taxon>
        <taxon>Actinomycetota</taxon>
        <taxon>Actinomycetes</taxon>
        <taxon>Micrococcales</taxon>
        <taxon>Micrococcaceae</taxon>
        <taxon>Glutamicibacter</taxon>
    </lineage>
</organism>
<dbReference type="Gene3D" id="2.60.120.650">
    <property type="entry name" value="Cupin"/>
    <property type="match status" value="1"/>
</dbReference>
<dbReference type="Pfam" id="PF02373">
    <property type="entry name" value="JmjC"/>
    <property type="match status" value="1"/>
</dbReference>
<dbReference type="InterPro" id="IPR003347">
    <property type="entry name" value="JmjC_dom"/>
</dbReference>